<feature type="transmembrane region" description="Helical" evidence="6">
    <location>
        <begin position="285"/>
        <end position="303"/>
    </location>
</feature>
<feature type="transmembrane region" description="Helical" evidence="6">
    <location>
        <begin position="371"/>
        <end position="388"/>
    </location>
</feature>
<accession>A0ABW2RCA9</accession>
<feature type="transmembrane region" description="Helical" evidence="6">
    <location>
        <begin position="172"/>
        <end position="191"/>
    </location>
</feature>
<evidence type="ECO:0000259" key="7">
    <source>
        <dbReference type="Pfam" id="PF03600"/>
    </source>
</evidence>
<feature type="transmembrane region" description="Helical" evidence="6">
    <location>
        <begin position="148"/>
        <end position="165"/>
    </location>
</feature>
<name>A0ABW2RCA9_9BURK</name>
<keyword evidence="5 6" id="KW-0472">Membrane</keyword>
<feature type="transmembrane region" description="Helical" evidence="6">
    <location>
        <begin position="12"/>
        <end position="30"/>
    </location>
</feature>
<dbReference type="Pfam" id="PF03600">
    <property type="entry name" value="CitMHS"/>
    <property type="match status" value="1"/>
</dbReference>
<feature type="transmembrane region" description="Helical" evidence="6">
    <location>
        <begin position="211"/>
        <end position="233"/>
    </location>
</feature>
<proteinExistence type="predicted"/>
<dbReference type="PROSITE" id="PS51318">
    <property type="entry name" value="TAT"/>
    <property type="match status" value="1"/>
</dbReference>
<keyword evidence="2" id="KW-0813">Transport</keyword>
<keyword evidence="3 6" id="KW-0812">Transmembrane</keyword>
<feature type="transmembrane region" description="Helical" evidence="6">
    <location>
        <begin position="124"/>
        <end position="142"/>
    </location>
</feature>
<evidence type="ECO:0000256" key="6">
    <source>
        <dbReference type="SAM" id="Phobius"/>
    </source>
</evidence>
<feature type="transmembrane region" description="Helical" evidence="6">
    <location>
        <begin position="315"/>
        <end position="337"/>
    </location>
</feature>
<dbReference type="InterPro" id="IPR001898">
    <property type="entry name" value="SLC13A/DASS"/>
</dbReference>
<dbReference type="Proteomes" id="UP001596495">
    <property type="component" value="Unassembled WGS sequence"/>
</dbReference>
<dbReference type="PANTHER" id="PTHR10283">
    <property type="entry name" value="SOLUTE CARRIER FAMILY 13 MEMBER"/>
    <property type="match status" value="1"/>
</dbReference>
<feature type="transmembrane region" description="Helical" evidence="6">
    <location>
        <begin position="85"/>
        <end position="103"/>
    </location>
</feature>
<dbReference type="PANTHER" id="PTHR10283:SF82">
    <property type="entry name" value="SOLUTE CARRIER FAMILY 13 MEMBER 2"/>
    <property type="match status" value="1"/>
</dbReference>
<reference evidence="9" key="1">
    <citation type="journal article" date="2019" name="Int. J. Syst. Evol. Microbiol.">
        <title>The Global Catalogue of Microorganisms (GCM) 10K type strain sequencing project: providing services to taxonomists for standard genome sequencing and annotation.</title>
        <authorList>
            <consortium name="The Broad Institute Genomics Platform"/>
            <consortium name="The Broad Institute Genome Sequencing Center for Infectious Disease"/>
            <person name="Wu L."/>
            <person name="Ma J."/>
        </authorList>
    </citation>
    <scope>NUCLEOTIDE SEQUENCE [LARGE SCALE GENOMIC DNA]</scope>
    <source>
        <strain evidence="9">CCUG 54518</strain>
    </source>
</reference>
<feature type="transmembrane region" description="Helical" evidence="6">
    <location>
        <begin position="394"/>
        <end position="412"/>
    </location>
</feature>
<dbReference type="EMBL" id="JBHTBX010000009">
    <property type="protein sequence ID" value="MFC7435681.1"/>
    <property type="molecule type" value="Genomic_DNA"/>
</dbReference>
<protein>
    <submittedName>
        <fullName evidence="8">SLC13 family permease</fullName>
    </submittedName>
</protein>
<comment type="subcellular location">
    <subcellularLocation>
        <location evidence="1">Membrane</location>
        <topology evidence="1">Multi-pass membrane protein</topology>
    </subcellularLocation>
</comment>
<dbReference type="InterPro" id="IPR006311">
    <property type="entry name" value="TAT_signal"/>
</dbReference>
<dbReference type="NCBIfam" id="TIGR00785">
    <property type="entry name" value="dass"/>
    <property type="match status" value="1"/>
</dbReference>
<gene>
    <name evidence="8" type="ORF">ACFQNJ_14285</name>
</gene>
<sequence length="457" mass="47647">MDNDASYPPSRRAWLMLLALSAAAACLLWLPLDLNARKGLALLVFIGLLWLTEALPLPVTSLLVPLGALLLGFEGLNTTRALAPFADPIVFLFLGGFALATALRVQRLDRMLAVALLRLSGGHLGRAVMLLLGVTALLSMGISNTATAAMMLPLALGILAPLTGDSDHRTRVFVLLGVAYAASLGGMGTLVGSPPNAIAARAAGIDFAQWLWIGLPMVALLMPLMLLTLWLVLRPHLDRRIDIDLEPVPWTRERVLTLAVFALTAAGWTLGAAPLKTLGIQSPDTFVALAALVALVVLQLARWQDMMRHTDWGVLILFGGGLALGEVLGLSGAALVLGQLMAGTLQGASLWWTLLAVAVFMVLLSEFASNTAAAALLVPVFAAVAAPMGLPPEVLIVLVALAASCGFALPVATPPNALVFGTGLVPQRSMIRAGLALDGMCVAVLVVAALLVLGIGQ</sequence>
<dbReference type="PROSITE" id="PS01271">
    <property type="entry name" value="NA_SULFATE"/>
    <property type="match status" value="1"/>
</dbReference>
<feature type="transmembrane region" description="Helical" evidence="6">
    <location>
        <begin position="42"/>
        <end position="73"/>
    </location>
</feature>
<feature type="transmembrane region" description="Helical" evidence="6">
    <location>
        <begin position="433"/>
        <end position="455"/>
    </location>
</feature>
<evidence type="ECO:0000256" key="3">
    <source>
        <dbReference type="ARBA" id="ARBA00022692"/>
    </source>
</evidence>
<dbReference type="CDD" id="cd01115">
    <property type="entry name" value="SLC13_permease"/>
    <property type="match status" value="1"/>
</dbReference>
<evidence type="ECO:0000256" key="4">
    <source>
        <dbReference type="ARBA" id="ARBA00022989"/>
    </source>
</evidence>
<dbReference type="RefSeq" id="WP_382258744.1">
    <property type="nucleotide sequence ID" value="NZ_JBHTBX010000009.1"/>
</dbReference>
<dbReference type="InterPro" id="IPR004680">
    <property type="entry name" value="Cit_transptr-like_dom"/>
</dbReference>
<evidence type="ECO:0000256" key="5">
    <source>
        <dbReference type="ARBA" id="ARBA00023136"/>
    </source>
</evidence>
<evidence type="ECO:0000313" key="8">
    <source>
        <dbReference type="EMBL" id="MFC7435681.1"/>
    </source>
</evidence>
<evidence type="ECO:0000256" key="1">
    <source>
        <dbReference type="ARBA" id="ARBA00004141"/>
    </source>
</evidence>
<feature type="transmembrane region" description="Helical" evidence="6">
    <location>
        <begin position="343"/>
        <end position="364"/>
    </location>
</feature>
<keyword evidence="4 6" id="KW-1133">Transmembrane helix</keyword>
<evidence type="ECO:0000313" key="9">
    <source>
        <dbReference type="Proteomes" id="UP001596495"/>
    </source>
</evidence>
<organism evidence="8 9">
    <name type="scientific">Hydrogenophaga bisanensis</name>
    <dbReference type="NCBI Taxonomy" id="439611"/>
    <lineage>
        <taxon>Bacteria</taxon>
        <taxon>Pseudomonadati</taxon>
        <taxon>Pseudomonadota</taxon>
        <taxon>Betaproteobacteria</taxon>
        <taxon>Burkholderiales</taxon>
        <taxon>Comamonadaceae</taxon>
        <taxon>Hydrogenophaga</taxon>
    </lineage>
</organism>
<feature type="transmembrane region" description="Helical" evidence="6">
    <location>
        <begin position="254"/>
        <end position="273"/>
    </location>
</feature>
<keyword evidence="9" id="KW-1185">Reference proteome</keyword>
<feature type="domain" description="Citrate transporter-like" evidence="7">
    <location>
        <begin position="48"/>
        <end position="395"/>
    </location>
</feature>
<comment type="caution">
    <text evidence="8">The sequence shown here is derived from an EMBL/GenBank/DDBJ whole genome shotgun (WGS) entry which is preliminary data.</text>
</comment>
<dbReference type="InterPro" id="IPR031312">
    <property type="entry name" value="Na/sul_symport_CS"/>
</dbReference>
<evidence type="ECO:0000256" key="2">
    <source>
        <dbReference type="ARBA" id="ARBA00022448"/>
    </source>
</evidence>